<evidence type="ECO:0000256" key="1">
    <source>
        <dbReference type="SAM" id="SignalP"/>
    </source>
</evidence>
<accession>A0ABR2P4B5</accession>
<feature type="chain" id="PRO_5045712906" evidence="1">
    <location>
        <begin position="18"/>
        <end position="158"/>
    </location>
</feature>
<dbReference type="Proteomes" id="UP001396334">
    <property type="component" value="Unassembled WGS sequence"/>
</dbReference>
<evidence type="ECO:0000313" key="3">
    <source>
        <dbReference type="Proteomes" id="UP001396334"/>
    </source>
</evidence>
<organism evidence="2 3">
    <name type="scientific">Hibiscus sabdariffa</name>
    <name type="common">roselle</name>
    <dbReference type="NCBI Taxonomy" id="183260"/>
    <lineage>
        <taxon>Eukaryota</taxon>
        <taxon>Viridiplantae</taxon>
        <taxon>Streptophyta</taxon>
        <taxon>Embryophyta</taxon>
        <taxon>Tracheophyta</taxon>
        <taxon>Spermatophyta</taxon>
        <taxon>Magnoliopsida</taxon>
        <taxon>eudicotyledons</taxon>
        <taxon>Gunneridae</taxon>
        <taxon>Pentapetalae</taxon>
        <taxon>rosids</taxon>
        <taxon>malvids</taxon>
        <taxon>Malvales</taxon>
        <taxon>Malvaceae</taxon>
        <taxon>Malvoideae</taxon>
        <taxon>Hibiscus</taxon>
    </lineage>
</organism>
<feature type="signal peptide" evidence="1">
    <location>
        <begin position="1"/>
        <end position="17"/>
    </location>
</feature>
<protein>
    <submittedName>
        <fullName evidence="2">Uncharacterized protein</fullName>
    </submittedName>
</protein>
<keyword evidence="3" id="KW-1185">Reference proteome</keyword>
<reference evidence="2 3" key="1">
    <citation type="journal article" date="2024" name="G3 (Bethesda)">
        <title>Genome assembly of Hibiscus sabdariffa L. provides insights into metabolisms of medicinal natural products.</title>
        <authorList>
            <person name="Kim T."/>
        </authorList>
    </citation>
    <scope>NUCLEOTIDE SEQUENCE [LARGE SCALE GENOMIC DNA]</scope>
    <source>
        <strain evidence="2">TK-2024</strain>
        <tissue evidence="2">Old leaves</tissue>
    </source>
</reference>
<evidence type="ECO:0000313" key="2">
    <source>
        <dbReference type="EMBL" id="KAK8983277.1"/>
    </source>
</evidence>
<dbReference type="EMBL" id="JBBPBN010000081">
    <property type="protein sequence ID" value="KAK8983277.1"/>
    <property type="molecule type" value="Genomic_DNA"/>
</dbReference>
<comment type="caution">
    <text evidence="2">The sequence shown here is derived from an EMBL/GenBank/DDBJ whole genome shotgun (WGS) entry which is preliminary data.</text>
</comment>
<proteinExistence type="predicted"/>
<name>A0ABR2P4B5_9ROSI</name>
<sequence>MSRIVVFFFTVICLVLTATHDRFIVPEQTVSLEETVTIFPKPDHIISNLIYLPSEKTYFEQDTAVDSKNYDTLEFDSDLDSFLLTMIGFRPVNDHFPREQLIPFHHKHDCHFHKDTSLNKIRKTNTTAVTTTTTAATVEERKTKGGRLKGGRGLVKRH</sequence>
<gene>
    <name evidence="2" type="ORF">V6N11_073373</name>
</gene>
<keyword evidence="1" id="KW-0732">Signal</keyword>